<dbReference type="InterPro" id="IPR050344">
    <property type="entry name" value="Peptidase_M1_aminopeptidases"/>
</dbReference>
<comment type="caution">
    <text evidence="2">The sequence shown here is derived from an EMBL/GenBank/DDBJ whole genome shotgun (WGS) entry which is preliminary data.</text>
</comment>
<dbReference type="Pfam" id="PF01433">
    <property type="entry name" value="Peptidase_M1"/>
    <property type="match status" value="1"/>
</dbReference>
<evidence type="ECO:0000313" key="3">
    <source>
        <dbReference type="Proteomes" id="UP001157125"/>
    </source>
</evidence>
<proteinExistence type="predicted"/>
<dbReference type="PANTHER" id="PTHR11533:SF174">
    <property type="entry name" value="PUROMYCIN-SENSITIVE AMINOPEPTIDASE-RELATED"/>
    <property type="match status" value="1"/>
</dbReference>
<name>A0ABQ6IFX8_9MICO</name>
<accession>A0ABQ6IFX8</accession>
<organism evidence="2 3">
    <name type="scientific">Demequina litorisediminis</name>
    <dbReference type="NCBI Taxonomy" id="1849022"/>
    <lineage>
        <taxon>Bacteria</taxon>
        <taxon>Bacillati</taxon>
        <taxon>Actinomycetota</taxon>
        <taxon>Actinomycetes</taxon>
        <taxon>Micrococcales</taxon>
        <taxon>Demequinaceae</taxon>
        <taxon>Demequina</taxon>
    </lineage>
</organism>
<dbReference type="PANTHER" id="PTHR11533">
    <property type="entry name" value="PROTEASE M1 ZINC METALLOPROTEASE"/>
    <property type="match status" value="1"/>
</dbReference>
<dbReference type="Proteomes" id="UP001157125">
    <property type="component" value="Unassembled WGS sequence"/>
</dbReference>
<keyword evidence="3" id="KW-1185">Reference proteome</keyword>
<evidence type="ECO:0000259" key="1">
    <source>
        <dbReference type="Pfam" id="PF01433"/>
    </source>
</evidence>
<dbReference type="EMBL" id="BSUN01000001">
    <property type="protein sequence ID" value="GMA36807.1"/>
    <property type="molecule type" value="Genomic_DNA"/>
</dbReference>
<gene>
    <name evidence="2" type="ORF">GCM10025876_30110</name>
</gene>
<dbReference type="Gene3D" id="1.10.390.10">
    <property type="entry name" value="Neutral Protease Domain 2"/>
    <property type="match status" value="1"/>
</dbReference>
<protein>
    <recommendedName>
        <fullName evidence="1">Peptidase M1 membrane alanine aminopeptidase domain-containing protein</fullName>
    </recommendedName>
</protein>
<dbReference type="InterPro" id="IPR027268">
    <property type="entry name" value="Peptidase_M4/M1_CTD_sf"/>
</dbReference>
<dbReference type="SUPFAM" id="SSF55486">
    <property type="entry name" value="Metalloproteases ('zincins'), catalytic domain"/>
    <property type="match status" value="1"/>
</dbReference>
<dbReference type="InterPro" id="IPR014782">
    <property type="entry name" value="Peptidase_M1_dom"/>
</dbReference>
<evidence type="ECO:0000313" key="2">
    <source>
        <dbReference type="EMBL" id="GMA36807.1"/>
    </source>
</evidence>
<feature type="domain" description="Peptidase M1 membrane alanine aminopeptidase" evidence="1">
    <location>
        <begin position="4"/>
        <end position="74"/>
    </location>
</feature>
<sequence length="159" mass="17706">MADIKDLEDVEVNFDGITYAKGASVLRQLAAWVGEDQFFAGVAEYFRKHHHSNTTLKDLLVELEETSGRDLSGWSQVWLEKAGITTLRPAIEVDSNDDIAAFAVLQEVPAEWPTQRPHRLGIGGYDVVVDDTGVTRLERSMYVEIDVSGERTDVSEPGR</sequence>
<reference evidence="3" key="1">
    <citation type="journal article" date="2019" name="Int. J. Syst. Evol. Microbiol.">
        <title>The Global Catalogue of Microorganisms (GCM) 10K type strain sequencing project: providing services to taxonomists for standard genome sequencing and annotation.</title>
        <authorList>
            <consortium name="The Broad Institute Genomics Platform"/>
            <consortium name="The Broad Institute Genome Sequencing Center for Infectious Disease"/>
            <person name="Wu L."/>
            <person name="Ma J."/>
        </authorList>
    </citation>
    <scope>NUCLEOTIDE SEQUENCE [LARGE SCALE GENOMIC DNA]</scope>
    <source>
        <strain evidence="3">NBRC 112299</strain>
    </source>
</reference>
<dbReference type="RefSeq" id="WP_431308349.1">
    <property type="nucleotide sequence ID" value="NZ_BSUN01000001.1"/>
</dbReference>